<keyword evidence="7" id="KW-1185">Reference proteome</keyword>
<feature type="compositionally biased region" description="Basic and acidic residues" evidence="4">
    <location>
        <begin position="555"/>
        <end position="568"/>
    </location>
</feature>
<keyword evidence="3" id="KW-0539">Nucleus</keyword>
<dbReference type="PROSITE" id="PS50048">
    <property type="entry name" value="ZN2_CY6_FUNGAL_2"/>
    <property type="match status" value="1"/>
</dbReference>
<feature type="domain" description="Zn(2)-C6 fungal-type" evidence="5">
    <location>
        <begin position="403"/>
        <end position="434"/>
    </location>
</feature>
<feature type="region of interest" description="Disordered" evidence="4">
    <location>
        <begin position="881"/>
        <end position="900"/>
    </location>
</feature>
<feature type="compositionally biased region" description="Low complexity" evidence="4">
    <location>
        <begin position="284"/>
        <end position="299"/>
    </location>
</feature>
<dbReference type="PANTHER" id="PTHR31001:SF81">
    <property type="entry name" value="ZN(II)2CYS6 TRANSCRIPTION FACTOR"/>
    <property type="match status" value="1"/>
</dbReference>
<evidence type="ECO:0000313" key="7">
    <source>
        <dbReference type="Proteomes" id="UP000322225"/>
    </source>
</evidence>
<dbReference type="Pfam" id="PF00172">
    <property type="entry name" value="Zn_clus"/>
    <property type="match status" value="1"/>
</dbReference>
<dbReference type="SUPFAM" id="SSF57701">
    <property type="entry name" value="Zn2/Cys6 DNA-binding domain"/>
    <property type="match status" value="1"/>
</dbReference>
<keyword evidence="2" id="KW-0479">Metal-binding</keyword>
<evidence type="ECO:0000313" key="6">
    <source>
        <dbReference type="EMBL" id="WWD17199.1"/>
    </source>
</evidence>
<dbReference type="GO" id="GO:0000981">
    <property type="term" value="F:DNA-binding transcription factor activity, RNA polymerase II-specific"/>
    <property type="evidence" value="ECO:0007669"/>
    <property type="project" value="InterPro"/>
</dbReference>
<feature type="compositionally biased region" description="Polar residues" evidence="4">
    <location>
        <begin position="141"/>
        <end position="163"/>
    </location>
</feature>
<dbReference type="EMBL" id="CP144053">
    <property type="protein sequence ID" value="WWD17199.1"/>
    <property type="molecule type" value="Genomic_DNA"/>
</dbReference>
<dbReference type="Pfam" id="PF04082">
    <property type="entry name" value="Fungal_trans"/>
    <property type="match status" value="1"/>
</dbReference>
<dbReference type="InterPro" id="IPR050613">
    <property type="entry name" value="Sec_Metabolite_Reg"/>
</dbReference>
<feature type="compositionally biased region" description="Polar residues" evidence="4">
    <location>
        <begin position="102"/>
        <end position="132"/>
    </location>
</feature>
<dbReference type="KEGG" id="ksn:43586539"/>
<protein>
    <recommendedName>
        <fullName evidence="5">Zn(2)-C6 fungal-type domain-containing protein</fullName>
    </recommendedName>
</protein>
<evidence type="ECO:0000256" key="2">
    <source>
        <dbReference type="ARBA" id="ARBA00022723"/>
    </source>
</evidence>
<feature type="compositionally biased region" description="Low complexity" evidence="4">
    <location>
        <begin position="78"/>
        <end position="94"/>
    </location>
</feature>
<dbReference type="Proteomes" id="UP000322225">
    <property type="component" value="Chromosome 3"/>
</dbReference>
<dbReference type="RefSeq" id="XP_065823095.1">
    <property type="nucleotide sequence ID" value="XM_065967023.1"/>
</dbReference>
<dbReference type="InterPro" id="IPR001138">
    <property type="entry name" value="Zn2Cys6_DnaBD"/>
</dbReference>
<evidence type="ECO:0000259" key="5">
    <source>
        <dbReference type="PROSITE" id="PS50048"/>
    </source>
</evidence>
<feature type="region of interest" description="Disordered" evidence="4">
    <location>
        <begin position="555"/>
        <end position="583"/>
    </location>
</feature>
<feature type="compositionally biased region" description="Low complexity" evidence="4">
    <location>
        <begin position="47"/>
        <end position="59"/>
    </location>
</feature>
<name>A0AAJ8LI53_9TREE</name>
<reference evidence="6" key="2">
    <citation type="submission" date="2024-01" db="EMBL/GenBank/DDBJ databases">
        <title>Comparative genomics of Cryptococcus and Kwoniella reveals pathogenesis evolution and contrasting modes of karyotype evolution via chromosome fusion or intercentromeric recombination.</title>
        <authorList>
            <person name="Coelho M.A."/>
            <person name="David-Palma M."/>
            <person name="Shea T."/>
            <person name="Bowers K."/>
            <person name="McGinley-Smith S."/>
            <person name="Mohammad A.W."/>
            <person name="Gnirke A."/>
            <person name="Yurkov A.M."/>
            <person name="Nowrousian M."/>
            <person name="Sun S."/>
            <person name="Cuomo C.A."/>
            <person name="Heitman J."/>
        </authorList>
    </citation>
    <scope>NUCLEOTIDE SEQUENCE</scope>
    <source>
        <strain evidence="6">CBS 12478</strain>
    </source>
</reference>
<feature type="region of interest" description="Disordered" evidence="4">
    <location>
        <begin position="1"/>
        <end position="163"/>
    </location>
</feature>
<evidence type="ECO:0000256" key="1">
    <source>
        <dbReference type="ARBA" id="ARBA00004123"/>
    </source>
</evidence>
<proteinExistence type="predicted"/>
<dbReference type="CDD" id="cd00067">
    <property type="entry name" value="GAL4"/>
    <property type="match status" value="1"/>
</dbReference>
<dbReference type="GO" id="GO:0006351">
    <property type="term" value="P:DNA-templated transcription"/>
    <property type="evidence" value="ECO:0007669"/>
    <property type="project" value="InterPro"/>
</dbReference>
<dbReference type="CDD" id="cd12148">
    <property type="entry name" value="fungal_TF_MHR"/>
    <property type="match status" value="1"/>
</dbReference>
<evidence type="ECO:0000256" key="3">
    <source>
        <dbReference type="ARBA" id="ARBA00023242"/>
    </source>
</evidence>
<sequence length="1322" mass="144385">MNGLPYTTAQSQRTNRRPGSSSESHADSSRPRGWGDGLDLEGRHGRNGSSSSGTVPSSSNRAGRDFPPTSQIPLPPLYQRYQQAGQHQQQQQQIHPHHQYYTSSNPMQPPSTTMPVNASLSQQQQRVTSDPSYPTYGDRNQYGTTQPTQQSQGYPETVQSTSSPVTAHRYDYGFGQIHPAGISADQAQDAQSTSQIDLGFYPRRRESMPDLATNNEPGSGTGGSHYQGDYDPRFSHYAPPPPTTTATGISHHHLQKQQDRLQPAAQQQNLRSASAAALRGWHTAQSIPQHQQQQSASIPVASVVPPLDQRSRGSTLGSRTTDDEMLGGTGTGTDEGNASRQSSPAVREGTVSMQTIAPSSNVHISSVKREMEDELMDVEEEGEGEGDAKIDHRKRKRNRTIRSCVPCHNHKRKCDRKRPCGRCTALGLTGTCVYEIDEARDLNDPEVAETDRLRRRIAELEQVVRELRQRTPARGVQTSNVPTAPVPRQIEIIIDDPAGEDGKKRSVIVDRFARFKLDEAKHAENQAAAAASGTGTPDLTTWTPNKMIFQKSLAELESRHSSGGHTDDVAVGGPSTSTDARHQGGTVLSKDYTAEPYSAHLLPGEEMVADRSGMKTFLGALAGKSMLRRLRELASTKNDGGLLTVPEDVAFTGVFPDIRKTFPFTTIWSHDNFSAEIIGLLPNQQQSELLWDAWIGDYAAHFAPFHMPTLHAEFAKFFEMSTQDKMNVPLSSLAVFLMVCALGCLMRATSAEIFGHANREVAAQAKTTGATLRDPKDLTTSRLQSELYLHTLQCQLLVEVYLLVSERAADAWSIDGSIVKQAIALGLHKDPLSLDPKISMRDAEIKRRLWWSIAGFDCMLCIFFGRPSGINYYTTNLPQDRPDENLSDAPGSAQQYLPPSNVLSNKTTDQTYHAAYYQLTIPSFELLQRIFHTDRKFSRSAIYGWFSPPPDNRPPGLSSAETTHNTYQDAIGLAKDISQWYSHLPDGMRCDVDDTAEFLIASRTRRQGNQSLGLCIKTWTLVMVLHRPYLRLDPAAYPESTAICTQAAHMILRAYNLMVETKSTLAWSFWTMSYRAFQAGAVCAFLAIREPGTELAAKCLEDLRGAIAIFEDRLSTWNTTHPVQADLCEGLLQLEKLVTAATQQRNLPLQPFNNASQSCTGSSTGGDQTLFSLSPNFSIENGQSFNGTPRSQIQAFPPMSPSIGGGGALGMFPTGSFSSGEGGDDGRSMSGLQMGTGTGTSSAGNGNGNGNGTGSSSSLNDMLPFTTGTYPIQPAEHLSGTFSGDFNGPDPLALPQVWASMFGIRMDKDVKETTSSGGGPWV</sequence>
<gene>
    <name evidence="6" type="ORF">CI109_101637</name>
</gene>
<comment type="subcellular location">
    <subcellularLocation>
        <location evidence="1">Nucleus</location>
    </subcellularLocation>
</comment>
<dbReference type="InterPro" id="IPR036864">
    <property type="entry name" value="Zn2-C6_fun-type_DNA-bd_sf"/>
</dbReference>
<dbReference type="SMART" id="SM00906">
    <property type="entry name" value="Fungal_trans"/>
    <property type="match status" value="1"/>
</dbReference>
<dbReference type="GO" id="GO:0003677">
    <property type="term" value="F:DNA binding"/>
    <property type="evidence" value="ECO:0007669"/>
    <property type="project" value="InterPro"/>
</dbReference>
<dbReference type="InterPro" id="IPR007219">
    <property type="entry name" value="XnlR_reg_dom"/>
</dbReference>
<evidence type="ECO:0000256" key="4">
    <source>
        <dbReference type="SAM" id="MobiDB-lite"/>
    </source>
</evidence>
<reference evidence="6" key="1">
    <citation type="submission" date="2017-08" db="EMBL/GenBank/DDBJ databases">
        <authorList>
            <person name="Cuomo C."/>
            <person name="Billmyre B."/>
            <person name="Heitman J."/>
        </authorList>
    </citation>
    <scope>NUCLEOTIDE SEQUENCE</scope>
    <source>
        <strain evidence="6">CBS 12478</strain>
    </source>
</reference>
<dbReference type="SMART" id="SM00066">
    <property type="entry name" value="GAL4"/>
    <property type="match status" value="1"/>
</dbReference>
<feature type="region of interest" description="Disordered" evidence="4">
    <location>
        <begin position="200"/>
        <end position="349"/>
    </location>
</feature>
<dbReference type="Gene3D" id="4.10.240.10">
    <property type="entry name" value="Zn(2)-C6 fungal-type DNA-binding domain"/>
    <property type="match status" value="1"/>
</dbReference>
<accession>A0AAJ8LI53</accession>
<feature type="compositionally biased region" description="Polar residues" evidence="4">
    <location>
        <begin position="1"/>
        <end position="23"/>
    </location>
</feature>
<feature type="compositionally biased region" description="Polar residues" evidence="4">
    <location>
        <begin position="1181"/>
        <end position="1194"/>
    </location>
</feature>
<organism evidence="6 7">
    <name type="scientific">Kwoniella shandongensis</name>
    <dbReference type="NCBI Taxonomy" id="1734106"/>
    <lineage>
        <taxon>Eukaryota</taxon>
        <taxon>Fungi</taxon>
        <taxon>Dikarya</taxon>
        <taxon>Basidiomycota</taxon>
        <taxon>Agaricomycotina</taxon>
        <taxon>Tremellomycetes</taxon>
        <taxon>Tremellales</taxon>
        <taxon>Cryptococcaceae</taxon>
        <taxon>Kwoniella</taxon>
    </lineage>
</organism>
<dbReference type="GO" id="GO:0005634">
    <property type="term" value="C:nucleus"/>
    <property type="evidence" value="ECO:0007669"/>
    <property type="project" value="UniProtKB-SubCell"/>
</dbReference>
<dbReference type="GeneID" id="43586539"/>
<feature type="compositionally biased region" description="Polar residues" evidence="4">
    <location>
        <begin position="334"/>
        <end position="344"/>
    </location>
</feature>
<dbReference type="PROSITE" id="PS00463">
    <property type="entry name" value="ZN2_CY6_FUNGAL_1"/>
    <property type="match status" value="1"/>
</dbReference>
<dbReference type="GO" id="GO:0008270">
    <property type="term" value="F:zinc ion binding"/>
    <property type="evidence" value="ECO:0007669"/>
    <property type="project" value="InterPro"/>
</dbReference>
<feature type="region of interest" description="Disordered" evidence="4">
    <location>
        <begin position="1181"/>
        <end position="1260"/>
    </location>
</feature>
<dbReference type="PANTHER" id="PTHR31001">
    <property type="entry name" value="UNCHARACTERIZED TRANSCRIPTIONAL REGULATORY PROTEIN"/>
    <property type="match status" value="1"/>
</dbReference>